<dbReference type="SUPFAM" id="SSF53850">
    <property type="entry name" value="Periplasmic binding protein-like II"/>
    <property type="match status" value="1"/>
</dbReference>
<dbReference type="Gene3D" id="3.10.105.10">
    <property type="entry name" value="Dipeptide-binding Protein, Domain 3"/>
    <property type="match status" value="1"/>
</dbReference>
<protein>
    <submittedName>
        <fullName evidence="2">Uncharacterized protein</fullName>
    </submittedName>
</protein>
<evidence type="ECO:0000256" key="1">
    <source>
        <dbReference type="SAM" id="SignalP"/>
    </source>
</evidence>
<accession>A0A0S7B8P0</accession>
<dbReference type="RefSeq" id="WP_075073039.1">
    <property type="nucleotide sequence ID" value="NZ_DF967972.1"/>
</dbReference>
<name>A0A0S7B8P0_9CHLR</name>
<dbReference type="EMBL" id="DF967972">
    <property type="protein sequence ID" value="GAP13719.1"/>
    <property type="molecule type" value="Genomic_DNA"/>
</dbReference>
<sequence>MKIRTLIQGCAFGAMLVLLCMLQGCQQTGGTAVIHADSQVRRLSAAVFAGSSQPLLELTSNTAVSLASGGMVTTDSQGEAEVKIQDCLTMYIFQNGSLQRSTCRRSDALSGLGVCSTGGMTGVLNNCTSLIDIQTPSSSTTTSGTWFSVIYLPEDQLSIVQVYEGQVTVSAVIDPQAGASTPGMQLGSGSLWFTAPGPDAPVINGLTGRQALRLEDWQRLRLDLIDRYPDLDRWMEATRQIAGGQSLNFPDYLSQPADQIDVQFVGPLWSDERILRAVTVGIDWKRLTGENWPDFEVTPRLLAPNAIVEDARMLEFNPDESIRLLSEADYWQMNAYINIVMRDQDNTARQFADSLRQALANLKIDTEVFAVDAEQFQTLRAYSDPQQTAPFILLETSGEHFGTAP</sequence>
<dbReference type="Proteomes" id="UP000055060">
    <property type="component" value="Unassembled WGS sequence"/>
</dbReference>
<dbReference type="STRING" id="360412.LARV_01474"/>
<gene>
    <name evidence="2" type="ORF">LARV_01474</name>
</gene>
<evidence type="ECO:0000313" key="3">
    <source>
        <dbReference type="Proteomes" id="UP000055060"/>
    </source>
</evidence>
<keyword evidence="3" id="KW-1185">Reference proteome</keyword>
<dbReference type="AlphaFoldDB" id="A0A0S7B8P0"/>
<reference evidence="2" key="1">
    <citation type="submission" date="2015-07" db="EMBL/GenBank/DDBJ databases">
        <title>Draft Genome Sequences of Anaerolinea thermolimosa IMO-1, Bellilinea caldifistulae GOMI-1, Leptolinea tardivitalis YMTK-2, Levilinea saccharolytica KIBI-1,Longilinea arvoryzae KOME-1, Previously Described as Members of the Anaerolineaceae (Chloroflexi).</title>
        <authorList>
            <person name="Sekiguchi Y."/>
            <person name="Ohashi A."/>
            <person name="Matsuura N."/>
            <person name="Tourlousse M.D."/>
        </authorList>
    </citation>
    <scope>NUCLEOTIDE SEQUENCE [LARGE SCALE GENOMIC DNA]</scope>
    <source>
        <strain evidence="2">KOME-1</strain>
    </source>
</reference>
<organism evidence="2">
    <name type="scientific">Longilinea arvoryzae</name>
    <dbReference type="NCBI Taxonomy" id="360412"/>
    <lineage>
        <taxon>Bacteria</taxon>
        <taxon>Bacillati</taxon>
        <taxon>Chloroflexota</taxon>
        <taxon>Anaerolineae</taxon>
        <taxon>Anaerolineales</taxon>
        <taxon>Anaerolineaceae</taxon>
        <taxon>Longilinea</taxon>
    </lineage>
</organism>
<feature type="chain" id="PRO_5006632844" evidence="1">
    <location>
        <begin position="27"/>
        <end position="405"/>
    </location>
</feature>
<proteinExistence type="predicted"/>
<dbReference type="PROSITE" id="PS51257">
    <property type="entry name" value="PROKAR_LIPOPROTEIN"/>
    <property type="match status" value="1"/>
</dbReference>
<evidence type="ECO:0000313" key="2">
    <source>
        <dbReference type="EMBL" id="GAP13719.1"/>
    </source>
</evidence>
<dbReference type="Gene3D" id="3.40.190.10">
    <property type="entry name" value="Periplasmic binding protein-like II"/>
    <property type="match status" value="1"/>
</dbReference>
<feature type="signal peptide" evidence="1">
    <location>
        <begin position="1"/>
        <end position="26"/>
    </location>
</feature>
<dbReference type="OrthoDB" id="9046151at2"/>
<keyword evidence="1" id="KW-0732">Signal</keyword>